<dbReference type="RefSeq" id="WP_092651309.1">
    <property type="nucleotide sequence ID" value="NZ_FOHA01000005.1"/>
</dbReference>
<dbReference type="STRING" id="142588.SAMN04488559_105150"/>
<dbReference type="InterPro" id="IPR051532">
    <property type="entry name" value="Ester_Hydrolysis_Enzymes"/>
</dbReference>
<dbReference type="EMBL" id="FOHA01000005">
    <property type="protein sequence ID" value="SER77197.1"/>
    <property type="molecule type" value="Genomic_DNA"/>
</dbReference>
<proteinExistence type="predicted"/>
<dbReference type="CDD" id="cd04506">
    <property type="entry name" value="SGNH_hydrolase_YpmR_like"/>
    <property type="match status" value="1"/>
</dbReference>
<evidence type="ECO:0000313" key="2">
    <source>
        <dbReference type="EMBL" id="SER77197.1"/>
    </source>
</evidence>
<dbReference type="Gene3D" id="3.40.50.1110">
    <property type="entry name" value="SGNH hydrolase"/>
    <property type="match status" value="1"/>
</dbReference>
<name>A0A1H9RWX5_9LACT</name>
<gene>
    <name evidence="2" type="ORF">SAMN04488559_105150</name>
</gene>
<dbReference type="AlphaFoldDB" id="A0A1H9RWX5"/>
<evidence type="ECO:0000259" key="1">
    <source>
        <dbReference type="Pfam" id="PF13472"/>
    </source>
</evidence>
<organism evidence="2 3">
    <name type="scientific">Isobaculum melis</name>
    <dbReference type="NCBI Taxonomy" id="142588"/>
    <lineage>
        <taxon>Bacteria</taxon>
        <taxon>Bacillati</taxon>
        <taxon>Bacillota</taxon>
        <taxon>Bacilli</taxon>
        <taxon>Lactobacillales</taxon>
        <taxon>Carnobacteriaceae</taxon>
        <taxon>Isobaculum</taxon>
    </lineage>
</organism>
<sequence>MKKRTKMILSVCVFLLIGGAYFIYQWQFKGDKKVTESSHLTLVSIGDSLTEGVGDGKKEGGYVGLLTEKLKAEYPKLDVSSHNYGISGERSDQILERIKEDEALREAIEEAQVISITVGGNDVMKTFKSKLLDITEEDFEEPGEEYQERIQEIFDEIRSLNSEAAIFILGIYNPFYVYFPEITELQSVIDHWNEGTEKVVNKQKNAYFVPINDLLEKGDTEKKENYEKKKNKLLFEEDNYHPNEAGYEKMAERLFENIVAEEENWH</sequence>
<dbReference type="PANTHER" id="PTHR30383">
    <property type="entry name" value="THIOESTERASE 1/PROTEASE 1/LYSOPHOSPHOLIPASE L1"/>
    <property type="match status" value="1"/>
</dbReference>
<keyword evidence="3" id="KW-1185">Reference proteome</keyword>
<dbReference type="Proteomes" id="UP000198948">
    <property type="component" value="Unassembled WGS sequence"/>
</dbReference>
<dbReference type="InterPro" id="IPR013830">
    <property type="entry name" value="SGNH_hydro"/>
</dbReference>
<accession>A0A1H9RWX5</accession>
<protein>
    <submittedName>
        <fullName evidence="2">Lysophospholipase L1</fullName>
    </submittedName>
</protein>
<dbReference type="InterPro" id="IPR036514">
    <property type="entry name" value="SGNH_hydro_sf"/>
</dbReference>
<evidence type="ECO:0000313" key="3">
    <source>
        <dbReference type="Proteomes" id="UP000198948"/>
    </source>
</evidence>
<reference evidence="2 3" key="1">
    <citation type="submission" date="2016-10" db="EMBL/GenBank/DDBJ databases">
        <authorList>
            <person name="de Groot N.N."/>
        </authorList>
    </citation>
    <scope>NUCLEOTIDE SEQUENCE [LARGE SCALE GENOMIC DNA]</scope>
    <source>
        <strain evidence="2 3">DSM 13760</strain>
    </source>
</reference>
<dbReference type="GO" id="GO:0004622">
    <property type="term" value="F:phosphatidylcholine lysophospholipase activity"/>
    <property type="evidence" value="ECO:0007669"/>
    <property type="project" value="TreeGrafter"/>
</dbReference>
<dbReference type="Pfam" id="PF13472">
    <property type="entry name" value="Lipase_GDSL_2"/>
    <property type="match status" value="1"/>
</dbReference>
<dbReference type="SUPFAM" id="SSF52266">
    <property type="entry name" value="SGNH hydrolase"/>
    <property type="match status" value="1"/>
</dbReference>
<dbReference type="PANTHER" id="PTHR30383:SF27">
    <property type="entry name" value="SPORE GERMINATION LIPASE LIPC"/>
    <property type="match status" value="1"/>
</dbReference>
<feature type="domain" description="SGNH hydrolase-type esterase" evidence="1">
    <location>
        <begin position="45"/>
        <end position="248"/>
    </location>
</feature>
<dbReference type="OrthoDB" id="252349at2"/>